<comment type="caution">
    <text evidence="1">The sequence shown here is derived from an EMBL/GenBank/DDBJ whole genome shotgun (WGS) entry which is preliminary data.</text>
</comment>
<dbReference type="EMBL" id="REGN01004982">
    <property type="protein sequence ID" value="RNA15306.1"/>
    <property type="molecule type" value="Genomic_DNA"/>
</dbReference>
<reference evidence="1 2" key="1">
    <citation type="journal article" date="2018" name="Sci. Rep.">
        <title>Genomic signatures of local adaptation to the degree of environmental predictability in rotifers.</title>
        <authorList>
            <person name="Franch-Gras L."/>
            <person name="Hahn C."/>
            <person name="Garcia-Roger E.M."/>
            <person name="Carmona M.J."/>
            <person name="Serra M."/>
            <person name="Gomez A."/>
        </authorList>
    </citation>
    <scope>NUCLEOTIDE SEQUENCE [LARGE SCALE GENOMIC DNA]</scope>
    <source>
        <strain evidence="1">HYR1</strain>
    </source>
</reference>
<protein>
    <submittedName>
        <fullName evidence="1">Uncharacterized protein</fullName>
    </submittedName>
</protein>
<name>A0A3M7QVD1_BRAPC</name>
<organism evidence="1 2">
    <name type="scientific">Brachionus plicatilis</name>
    <name type="common">Marine rotifer</name>
    <name type="synonym">Brachionus muelleri</name>
    <dbReference type="NCBI Taxonomy" id="10195"/>
    <lineage>
        <taxon>Eukaryota</taxon>
        <taxon>Metazoa</taxon>
        <taxon>Spiralia</taxon>
        <taxon>Gnathifera</taxon>
        <taxon>Rotifera</taxon>
        <taxon>Eurotatoria</taxon>
        <taxon>Monogononta</taxon>
        <taxon>Pseudotrocha</taxon>
        <taxon>Ploima</taxon>
        <taxon>Brachionidae</taxon>
        <taxon>Brachionus</taxon>
    </lineage>
</organism>
<evidence type="ECO:0000313" key="1">
    <source>
        <dbReference type="EMBL" id="RNA15306.1"/>
    </source>
</evidence>
<dbReference type="AlphaFoldDB" id="A0A3M7QVD1"/>
<sequence length="118" mass="13702">MKSLSCKNSLWSSFFRFFAMSRHACFSIITGPDLPNGDSRPNSRMILFELYLDAARNMSSKIFSKQSKKSEKSIVYTFENNSNFKKVQKSFYFLVLFPAIYCLSVKRDSKGFNSMKKQ</sequence>
<gene>
    <name evidence="1" type="ORF">BpHYR1_053143</name>
</gene>
<proteinExistence type="predicted"/>
<keyword evidence="2" id="KW-1185">Reference proteome</keyword>
<dbReference type="Proteomes" id="UP000276133">
    <property type="component" value="Unassembled WGS sequence"/>
</dbReference>
<evidence type="ECO:0000313" key="2">
    <source>
        <dbReference type="Proteomes" id="UP000276133"/>
    </source>
</evidence>
<accession>A0A3M7QVD1</accession>